<gene>
    <name evidence="1" type="ORF">MYXE_07840</name>
    <name evidence="2" type="ORF">MYXE_09120</name>
</gene>
<protein>
    <submittedName>
        <fullName evidence="2">Uncharacterized protein</fullName>
    </submittedName>
</protein>
<organism evidence="2 3">
    <name type="scientific">Mycobacterium xenopi</name>
    <dbReference type="NCBI Taxonomy" id="1789"/>
    <lineage>
        <taxon>Bacteria</taxon>
        <taxon>Bacillati</taxon>
        <taxon>Actinomycetota</taxon>
        <taxon>Actinomycetes</taxon>
        <taxon>Mycobacteriales</taxon>
        <taxon>Mycobacteriaceae</taxon>
        <taxon>Mycobacterium</taxon>
    </lineage>
</organism>
<proteinExistence type="predicted"/>
<dbReference type="EMBL" id="AP022314">
    <property type="protein sequence ID" value="BBU21123.1"/>
    <property type="molecule type" value="Genomic_DNA"/>
</dbReference>
<dbReference type="KEGG" id="mxe:MYXE_07840"/>
<dbReference type="Proteomes" id="UP000464624">
    <property type="component" value="Chromosome"/>
</dbReference>
<dbReference type="EMBL" id="AP022314">
    <property type="protein sequence ID" value="BBU20995.1"/>
    <property type="molecule type" value="Genomic_DNA"/>
</dbReference>
<dbReference type="AlphaFoldDB" id="A0AAD1GXQ1"/>
<sequence>MTSPHLIDAEQLLADQLAEASPDLLRGLLSVFIHALMGAEADAICGAATASAAMSGPTAATATGIVISTPAPAPSMWPFPSCVRAAISRTGYWSDANAPSVP</sequence>
<reference evidence="2 3" key="1">
    <citation type="submission" date="2019-12" db="EMBL/GenBank/DDBJ databases">
        <title>Complete genome sequence of Mycolicibacterium xenopi str. JCM15661T.</title>
        <authorList>
            <person name="Yoshida M."/>
            <person name="Fukano H."/>
            <person name="Asakura T."/>
            <person name="Hoshino Y."/>
        </authorList>
    </citation>
    <scope>NUCLEOTIDE SEQUENCE [LARGE SCALE GENOMIC DNA]</scope>
    <source>
        <strain evidence="2 3">JCM 15661T</strain>
    </source>
</reference>
<accession>A0AAD1GXQ1</accession>
<evidence type="ECO:0000313" key="3">
    <source>
        <dbReference type="Proteomes" id="UP000464624"/>
    </source>
</evidence>
<evidence type="ECO:0000313" key="1">
    <source>
        <dbReference type="EMBL" id="BBU20995.1"/>
    </source>
</evidence>
<name>A0AAD1GXQ1_MYCXE</name>
<dbReference type="KEGG" id="mxe:MYXE_09120"/>
<evidence type="ECO:0000313" key="2">
    <source>
        <dbReference type="EMBL" id="BBU21123.1"/>
    </source>
</evidence>